<name>A0AAV8ZPE7_9CUCU</name>
<dbReference type="EMBL" id="JANEYF010000885">
    <property type="protein sequence ID" value="KAJ8967204.1"/>
    <property type="molecule type" value="Genomic_DNA"/>
</dbReference>
<organism evidence="3 4">
    <name type="scientific">Rhamnusium bicolor</name>
    <dbReference type="NCBI Taxonomy" id="1586634"/>
    <lineage>
        <taxon>Eukaryota</taxon>
        <taxon>Metazoa</taxon>
        <taxon>Ecdysozoa</taxon>
        <taxon>Arthropoda</taxon>
        <taxon>Hexapoda</taxon>
        <taxon>Insecta</taxon>
        <taxon>Pterygota</taxon>
        <taxon>Neoptera</taxon>
        <taxon>Endopterygota</taxon>
        <taxon>Coleoptera</taxon>
        <taxon>Polyphaga</taxon>
        <taxon>Cucujiformia</taxon>
        <taxon>Chrysomeloidea</taxon>
        <taxon>Cerambycidae</taxon>
        <taxon>Lepturinae</taxon>
        <taxon>Rhagiini</taxon>
        <taxon>Rhamnusium</taxon>
    </lineage>
</organism>
<protein>
    <submittedName>
        <fullName evidence="3">Uncharacterized protein</fullName>
    </submittedName>
</protein>
<dbReference type="Proteomes" id="UP001162156">
    <property type="component" value="Unassembled WGS sequence"/>
</dbReference>
<gene>
    <name evidence="3" type="ORF">NQ314_003034</name>
</gene>
<proteinExistence type="predicted"/>
<sequence length="80" mass="9161">MNQDNTPIILGVIIPIVLIAILFITVIFIRRRRSAGRKATDSRTNDNMSLPDSVIETSRPVRIENFSNHYRIMSADSDFR</sequence>
<feature type="transmembrane region" description="Helical" evidence="2">
    <location>
        <begin position="6"/>
        <end position="29"/>
    </location>
</feature>
<evidence type="ECO:0000256" key="2">
    <source>
        <dbReference type="SAM" id="Phobius"/>
    </source>
</evidence>
<keyword evidence="2" id="KW-0472">Membrane</keyword>
<feature type="region of interest" description="Disordered" evidence="1">
    <location>
        <begin position="33"/>
        <end position="52"/>
    </location>
</feature>
<keyword evidence="2" id="KW-0812">Transmembrane</keyword>
<dbReference type="AlphaFoldDB" id="A0AAV8ZPE7"/>
<evidence type="ECO:0000313" key="4">
    <source>
        <dbReference type="Proteomes" id="UP001162156"/>
    </source>
</evidence>
<evidence type="ECO:0000313" key="3">
    <source>
        <dbReference type="EMBL" id="KAJ8967204.1"/>
    </source>
</evidence>
<reference evidence="3" key="1">
    <citation type="journal article" date="2023" name="Insect Mol. Biol.">
        <title>Genome sequencing provides insights into the evolution of gene families encoding plant cell wall-degrading enzymes in longhorned beetles.</title>
        <authorList>
            <person name="Shin N.R."/>
            <person name="Okamura Y."/>
            <person name="Kirsch R."/>
            <person name="Pauchet Y."/>
        </authorList>
    </citation>
    <scope>NUCLEOTIDE SEQUENCE</scope>
    <source>
        <strain evidence="3">RBIC_L_NR</strain>
    </source>
</reference>
<accession>A0AAV8ZPE7</accession>
<evidence type="ECO:0000256" key="1">
    <source>
        <dbReference type="SAM" id="MobiDB-lite"/>
    </source>
</evidence>
<keyword evidence="2" id="KW-1133">Transmembrane helix</keyword>
<keyword evidence="4" id="KW-1185">Reference proteome</keyword>
<comment type="caution">
    <text evidence="3">The sequence shown here is derived from an EMBL/GenBank/DDBJ whole genome shotgun (WGS) entry which is preliminary data.</text>
</comment>